<protein>
    <submittedName>
        <fullName evidence="1">Uncharacterized protein</fullName>
    </submittedName>
</protein>
<comment type="caution">
    <text evidence="1">The sequence shown here is derived from an EMBL/GenBank/DDBJ whole genome shotgun (WGS) entry which is preliminary data.</text>
</comment>
<reference evidence="1 2" key="1">
    <citation type="journal article" date="2016" name="Nat. Commun.">
        <title>Thousands of microbial genomes shed light on interconnected biogeochemical processes in an aquifer system.</title>
        <authorList>
            <person name="Anantharaman K."/>
            <person name="Brown C.T."/>
            <person name="Hug L.A."/>
            <person name="Sharon I."/>
            <person name="Castelle C.J."/>
            <person name="Probst A.J."/>
            <person name="Thomas B.C."/>
            <person name="Singh A."/>
            <person name="Wilkins M.J."/>
            <person name="Karaoz U."/>
            <person name="Brodie E.L."/>
            <person name="Williams K.H."/>
            <person name="Hubbard S.S."/>
            <person name="Banfield J.F."/>
        </authorList>
    </citation>
    <scope>NUCLEOTIDE SEQUENCE [LARGE SCALE GENOMIC DNA]</scope>
</reference>
<dbReference type="AlphaFoldDB" id="A0A1G2HL73"/>
<evidence type="ECO:0000313" key="1">
    <source>
        <dbReference type="EMBL" id="OGZ63274.1"/>
    </source>
</evidence>
<proteinExistence type="predicted"/>
<name>A0A1G2HL73_9BACT</name>
<evidence type="ECO:0000313" key="2">
    <source>
        <dbReference type="Proteomes" id="UP000178991"/>
    </source>
</evidence>
<dbReference type="EMBL" id="MHOL01000004">
    <property type="protein sequence ID" value="OGZ63274.1"/>
    <property type="molecule type" value="Genomic_DNA"/>
</dbReference>
<gene>
    <name evidence="1" type="ORF">A2639_02420</name>
</gene>
<accession>A0A1G2HL73</accession>
<organism evidence="1 2">
    <name type="scientific">Candidatus Staskawiczbacteria bacterium RIFCSPHIGHO2_01_FULL_34_27</name>
    <dbReference type="NCBI Taxonomy" id="1802199"/>
    <lineage>
        <taxon>Bacteria</taxon>
        <taxon>Candidatus Staskawicziibacteriota</taxon>
    </lineage>
</organism>
<dbReference type="Proteomes" id="UP000178991">
    <property type="component" value="Unassembled WGS sequence"/>
</dbReference>
<sequence length="127" mass="13938">MTASFALDTLPGSPWAVINRKAATINIITENPANTGHIRLIIFDITTGRSPEYVVGSGTKVAARIRAGRANSKDAVTDVINFLFIFYILKLLFIKLPAPLKALLIKLIDLLIKNFPITIAKFHHGNL</sequence>